<keyword evidence="2" id="KW-0378">Hydrolase</keyword>
<keyword evidence="3" id="KW-1185">Reference proteome</keyword>
<dbReference type="EMBL" id="JBHSQI010000005">
    <property type="protein sequence ID" value="MFC6154199.1"/>
    <property type="molecule type" value="Genomic_DNA"/>
</dbReference>
<dbReference type="GO" id="GO:0004519">
    <property type="term" value="F:endonuclease activity"/>
    <property type="evidence" value="ECO:0007669"/>
    <property type="project" value="UniProtKB-KW"/>
</dbReference>
<reference evidence="3" key="1">
    <citation type="journal article" date="2019" name="Int. J. Syst. Evol. Microbiol.">
        <title>The Global Catalogue of Microorganisms (GCM) 10K type strain sequencing project: providing services to taxonomists for standard genome sequencing and annotation.</title>
        <authorList>
            <consortium name="The Broad Institute Genomics Platform"/>
            <consortium name="The Broad Institute Genome Sequencing Center for Infectious Disease"/>
            <person name="Wu L."/>
            <person name="Ma J."/>
        </authorList>
    </citation>
    <scope>NUCLEOTIDE SEQUENCE [LARGE SCALE GENOMIC DNA]</scope>
    <source>
        <strain evidence="3">DFY28</strain>
    </source>
</reference>
<dbReference type="Proteomes" id="UP001596098">
    <property type="component" value="Unassembled WGS sequence"/>
</dbReference>
<accession>A0ABW1QZV6</accession>
<evidence type="ECO:0000313" key="2">
    <source>
        <dbReference type="EMBL" id="MFC6154199.1"/>
    </source>
</evidence>
<gene>
    <name evidence="2" type="ORF">ACFPWU_11080</name>
</gene>
<name>A0ABW1QZV6_9ACTN</name>
<dbReference type="Pfam" id="PF04480">
    <property type="entry name" value="DUF559"/>
    <property type="match status" value="1"/>
</dbReference>
<protein>
    <submittedName>
        <fullName evidence="2">Endonuclease domain-containing protein</fullName>
    </submittedName>
</protein>
<sequence length="291" mass="31619">MDVDAVLLRLGGVATRTELVTRCGRAAVDAALSSRRIETVGRGRYALPTVGADLRMAHGMSGVLSHASAALGHGWAVLRHPDKPHVTVPRTRRVAAAARRDAVVHWSTLDAEEEVGGMTTARRTLADVLRAAPFDEALAVADSVLRSGRSHAWVVAVADEVRGRGAARARRAALAADPAAANPFESGLRAQALDAGLEVRAQVWVEDSYGRFLGRPDLVDVERRLVLEADSFQWHGSRSGLVRDAQRYNGFVVAGWKVLRFTWEDVVAHPDRTRDLLRSYVQQHAKVLPLA</sequence>
<dbReference type="Gene3D" id="3.40.960.10">
    <property type="entry name" value="VSR Endonuclease"/>
    <property type="match status" value="1"/>
</dbReference>
<evidence type="ECO:0000313" key="3">
    <source>
        <dbReference type="Proteomes" id="UP001596098"/>
    </source>
</evidence>
<organism evidence="2 3">
    <name type="scientific">Nocardioides yefusunii</name>
    <dbReference type="NCBI Taxonomy" id="2500546"/>
    <lineage>
        <taxon>Bacteria</taxon>
        <taxon>Bacillati</taxon>
        <taxon>Actinomycetota</taxon>
        <taxon>Actinomycetes</taxon>
        <taxon>Propionibacteriales</taxon>
        <taxon>Nocardioidaceae</taxon>
        <taxon>Nocardioides</taxon>
    </lineage>
</organism>
<dbReference type="RefSeq" id="WP_128221612.1">
    <property type="nucleotide sequence ID" value="NZ_CP034929.1"/>
</dbReference>
<evidence type="ECO:0000259" key="1">
    <source>
        <dbReference type="Pfam" id="PF04480"/>
    </source>
</evidence>
<dbReference type="InterPro" id="IPR011335">
    <property type="entry name" value="Restrct_endonuc-II-like"/>
</dbReference>
<keyword evidence="2" id="KW-0255">Endonuclease</keyword>
<dbReference type="SUPFAM" id="SSF52980">
    <property type="entry name" value="Restriction endonuclease-like"/>
    <property type="match status" value="1"/>
</dbReference>
<keyword evidence="2" id="KW-0540">Nuclease</keyword>
<dbReference type="InterPro" id="IPR007569">
    <property type="entry name" value="DUF559"/>
</dbReference>
<feature type="domain" description="DUF559" evidence="1">
    <location>
        <begin position="217"/>
        <end position="276"/>
    </location>
</feature>
<comment type="caution">
    <text evidence="2">The sequence shown here is derived from an EMBL/GenBank/DDBJ whole genome shotgun (WGS) entry which is preliminary data.</text>
</comment>
<proteinExistence type="predicted"/>